<dbReference type="Proteomes" id="UP001163835">
    <property type="component" value="Unassembled WGS sequence"/>
</dbReference>
<comment type="caution">
    <text evidence="1">The sequence shown here is derived from an EMBL/GenBank/DDBJ whole genome shotgun (WGS) entry which is preliminary data.</text>
</comment>
<name>A0ACC1TKM9_9AGAR</name>
<evidence type="ECO:0000313" key="2">
    <source>
        <dbReference type="Proteomes" id="UP001163835"/>
    </source>
</evidence>
<accession>A0ACC1TKM9</accession>
<gene>
    <name evidence="1" type="ORF">F5876DRAFT_81889</name>
</gene>
<protein>
    <submittedName>
        <fullName evidence="1">Uncharacterized protein</fullName>
    </submittedName>
</protein>
<proteinExistence type="predicted"/>
<evidence type="ECO:0000313" key="1">
    <source>
        <dbReference type="EMBL" id="KAJ3805329.1"/>
    </source>
</evidence>
<keyword evidence="2" id="KW-1185">Reference proteome</keyword>
<organism evidence="1 2">
    <name type="scientific">Lentinula aff. lateritia</name>
    <dbReference type="NCBI Taxonomy" id="2804960"/>
    <lineage>
        <taxon>Eukaryota</taxon>
        <taxon>Fungi</taxon>
        <taxon>Dikarya</taxon>
        <taxon>Basidiomycota</taxon>
        <taxon>Agaricomycotina</taxon>
        <taxon>Agaricomycetes</taxon>
        <taxon>Agaricomycetidae</taxon>
        <taxon>Agaricales</taxon>
        <taxon>Marasmiineae</taxon>
        <taxon>Omphalotaceae</taxon>
        <taxon>Lentinula</taxon>
    </lineage>
</organism>
<sequence length="301" mass="33110">MSEQPTGRYYASKQYLLPADNVETQRDDPRLNTQHNMIINAFGGKLSVAPTNLTTGDRVLESAAGSGIWALEFFEKNRAEDVTLDIECIDISSAQFPSTHPPEIHFSVNSVVNLPNPDWTDTFSFAHQRLLVAAMSDTLWRSAVAELFRVVKPGGWVELVEIEAQDFSSWSVGPNSTRLASLINALYGGKGVIGDLSVYLPVILKEAGFVNVQCDPRRVTIGGEVDASPHKVTEVKGYGSDMWRDLWMGTMGPVIEAGGYGVVDTVEEYEALVQSTEVELKNSKEAYTTFFAILARKPENS</sequence>
<reference evidence="1" key="1">
    <citation type="submission" date="2022-09" db="EMBL/GenBank/DDBJ databases">
        <title>A Global Phylogenomic Analysis of the Shiitake Genus Lentinula.</title>
        <authorList>
            <consortium name="DOE Joint Genome Institute"/>
            <person name="Sierra-Patev S."/>
            <person name="Min B."/>
            <person name="Naranjo-Ortiz M."/>
            <person name="Looney B."/>
            <person name="Konkel Z."/>
            <person name="Slot J.C."/>
            <person name="Sakamoto Y."/>
            <person name="Steenwyk J.L."/>
            <person name="Rokas A."/>
            <person name="Carro J."/>
            <person name="Camarero S."/>
            <person name="Ferreira P."/>
            <person name="Molpeceres G."/>
            <person name="Ruiz-Duenas F.J."/>
            <person name="Serrano A."/>
            <person name="Henrissat B."/>
            <person name="Drula E."/>
            <person name="Hughes K.W."/>
            <person name="Mata J.L."/>
            <person name="Ishikawa N.K."/>
            <person name="Vargas-Isla R."/>
            <person name="Ushijima S."/>
            <person name="Smith C.A."/>
            <person name="Ahrendt S."/>
            <person name="Andreopoulos W."/>
            <person name="He G."/>
            <person name="Labutti K."/>
            <person name="Lipzen A."/>
            <person name="Ng V."/>
            <person name="Riley R."/>
            <person name="Sandor L."/>
            <person name="Barry K."/>
            <person name="Martinez A.T."/>
            <person name="Xiao Y."/>
            <person name="Gibbons J.G."/>
            <person name="Terashima K."/>
            <person name="Grigoriev I.V."/>
            <person name="Hibbett D.S."/>
        </authorList>
    </citation>
    <scope>NUCLEOTIDE SEQUENCE</scope>
    <source>
        <strain evidence="1">TMI1499</strain>
    </source>
</reference>
<dbReference type="EMBL" id="MU795620">
    <property type="protein sequence ID" value="KAJ3805329.1"/>
    <property type="molecule type" value="Genomic_DNA"/>
</dbReference>